<protein>
    <submittedName>
        <fullName evidence="9">Chemotaxis protein MotB</fullName>
    </submittedName>
</protein>
<organism evidence="9 10">
    <name type="scientific">Alkalibacterium olivapovliticus</name>
    <dbReference type="NCBI Taxonomy" id="99907"/>
    <lineage>
        <taxon>Bacteria</taxon>
        <taxon>Bacillati</taxon>
        <taxon>Bacillota</taxon>
        <taxon>Bacilli</taxon>
        <taxon>Lactobacillales</taxon>
        <taxon>Carnobacteriaceae</taxon>
        <taxon>Alkalibacterium</taxon>
    </lineage>
</organism>
<evidence type="ECO:0000256" key="5">
    <source>
        <dbReference type="ARBA" id="ARBA00022989"/>
    </source>
</evidence>
<dbReference type="OrthoDB" id="9815217at2"/>
<accession>A0A2T0VYV8</accession>
<comment type="caution">
    <text evidence="9">The sequence shown here is derived from an EMBL/GenBank/DDBJ whole genome shotgun (WGS) entry which is preliminary data.</text>
</comment>
<evidence type="ECO:0000313" key="10">
    <source>
        <dbReference type="Proteomes" id="UP000238205"/>
    </source>
</evidence>
<dbReference type="CDD" id="cd07185">
    <property type="entry name" value="OmpA_C-like"/>
    <property type="match status" value="1"/>
</dbReference>
<reference evidence="9 10" key="1">
    <citation type="submission" date="2018-03" db="EMBL/GenBank/DDBJ databases">
        <title>Genomic Encyclopedia of Archaeal and Bacterial Type Strains, Phase II (KMG-II): from individual species to whole genera.</title>
        <authorList>
            <person name="Goeker M."/>
        </authorList>
    </citation>
    <scope>NUCLEOTIDE SEQUENCE [LARGE SCALE GENOMIC DNA]</scope>
    <source>
        <strain evidence="9 10">DSM 13175</strain>
    </source>
</reference>
<dbReference type="RefSeq" id="WP_106195657.1">
    <property type="nucleotide sequence ID" value="NZ_PVTO01000028.1"/>
</dbReference>
<dbReference type="GO" id="GO:0005886">
    <property type="term" value="C:plasma membrane"/>
    <property type="evidence" value="ECO:0007669"/>
    <property type="project" value="UniProtKB-SubCell"/>
</dbReference>
<dbReference type="Gene3D" id="3.30.1330.60">
    <property type="entry name" value="OmpA-like domain"/>
    <property type="match status" value="1"/>
</dbReference>
<keyword evidence="6 7" id="KW-0472">Membrane</keyword>
<evidence type="ECO:0000256" key="4">
    <source>
        <dbReference type="ARBA" id="ARBA00022692"/>
    </source>
</evidence>
<keyword evidence="10" id="KW-1185">Reference proteome</keyword>
<keyword evidence="4" id="KW-0812">Transmembrane</keyword>
<dbReference type="Proteomes" id="UP000238205">
    <property type="component" value="Unassembled WGS sequence"/>
</dbReference>
<keyword evidence="3" id="KW-1003">Cell membrane</keyword>
<evidence type="ECO:0000256" key="1">
    <source>
        <dbReference type="ARBA" id="ARBA00004162"/>
    </source>
</evidence>
<dbReference type="PROSITE" id="PS51123">
    <property type="entry name" value="OMPA_2"/>
    <property type="match status" value="1"/>
</dbReference>
<dbReference type="PANTHER" id="PTHR30329:SF21">
    <property type="entry name" value="LIPOPROTEIN YIAD-RELATED"/>
    <property type="match status" value="1"/>
</dbReference>
<proteinExistence type="inferred from homology"/>
<dbReference type="AlphaFoldDB" id="A0A2T0VYV8"/>
<comment type="subcellular location">
    <subcellularLocation>
        <location evidence="1">Cell membrane</location>
        <topology evidence="1">Single-pass membrane protein</topology>
    </subcellularLocation>
</comment>
<evidence type="ECO:0000256" key="2">
    <source>
        <dbReference type="ARBA" id="ARBA00008914"/>
    </source>
</evidence>
<dbReference type="InterPro" id="IPR036737">
    <property type="entry name" value="OmpA-like_sf"/>
</dbReference>
<dbReference type="InterPro" id="IPR025713">
    <property type="entry name" value="MotB-like_N_dom"/>
</dbReference>
<comment type="similarity">
    <text evidence="2">Belongs to the MotB family.</text>
</comment>
<dbReference type="Pfam" id="PF00691">
    <property type="entry name" value="OmpA"/>
    <property type="match status" value="1"/>
</dbReference>
<dbReference type="InterPro" id="IPR006665">
    <property type="entry name" value="OmpA-like"/>
</dbReference>
<evidence type="ECO:0000256" key="6">
    <source>
        <dbReference type="ARBA" id="ARBA00023136"/>
    </source>
</evidence>
<keyword evidence="5" id="KW-1133">Transmembrane helix</keyword>
<name>A0A2T0VYV8_9LACT</name>
<evidence type="ECO:0000256" key="7">
    <source>
        <dbReference type="PROSITE-ProRule" id="PRU00473"/>
    </source>
</evidence>
<evidence type="ECO:0000259" key="8">
    <source>
        <dbReference type="PROSITE" id="PS51123"/>
    </source>
</evidence>
<dbReference type="SUPFAM" id="SSF103088">
    <property type="entry name" value="OmpA-like"/>
    <property type="match status" value="1"/>
</dbReference>
<sequence length="269" mass="30107">MARKRKKAKKIAEASSPAWMATFSDLMSLLLTFFILLFSMSIVSEERFREVADSLRMALVGSSSDSILDESGQSLIDLEFDEYGELKDSEAIDPDDLVSEETPIEENAVPEQVVELFDTVNLFLVEEGLNADVTLSRDQDGVYIDIQEAIMFEPGSATLRDNGLETMTQLAGLFVLLENEIIIEGYTDDVPTNSVEFETNWELSTARAVTVLRYLYENHSIDPTRLSARGYGEYSPTVPNDSAQNRSLNRRVNIVIVHDEREEVGNGSE</sequence>
<feature type="domain" description="OmpA-like" evidence="8">
    <location>
        <begin position="139"/>
        <end position="260"/>
    </location>
</feature>
<dbReference type="Pfam" id="PF13677">
    <property type="entry name" value="MotB_plug"/>
    <property type="match status" value="1"/>
</dbReference>
<dbReference type="PANTHER" id="PTHR30329">
    <property type="entry name" value="STATOR ELEMENT OF FLAGELLAR MOTOR COMPLEX"/>
    <property type="match status" value="1"/>
</dbReference>
<evidence type="ECO:0000313" key="9">
    <source>
        <dbReference type="EMBL" id="PRY77511.1"/>
    </source>
</evidence>
<evidence type="ECO:0000256" key="3">
    <source>
        <dbReference type="ARBA" id="ARBA00022475"/>
    </source>
</evidence>
<dbReference type="InterPro" id="IPR050330">
    <property type="entry name" value="Bact_OuterMem_StrucFunc"/>
</dbReference>
<dbReference type="EMBL" id="PVTO01000028">
    <property type="protein sequence ID" value="PRY77511.1"/>
    <property type="molecule type" value="Genomic_DNA"/>
</dbReference>
<gene>
    <name evidence="9" type="ORF">CLV38_12824</name>
</gene>